<evidence type="ECO:0000313" key="1">
    <source>
        <dbReference type="EMBL" id="GIY68444.1"/>
    </source>
</evidence>
<sequence>MKPPFGFTQENEESKLIGQTQVTMIIKPHIGYEMHQFLCRRAQKRSEECNWKNAGGRTQEGKTDGVVLG</sequence>
<dbReference type="Proteomes" id="UP001054837">
    <property type="component" value="Unassembled WGS sequence"/>
</dbReference>
<reference evidence="1 2" key="1">
    <citation type="submission" date="2021-06" db="EMBL/GenBank/DDBJ databases">
        <title>Caerostris darwini draft genome.</title>
        <authorList>
            <person name="Kono N."/>
            <person name="Arakawa K."/>
        </authorList>
    </citation>
    <scope>NUCLEOTIDE SEQUENCE [LARGE SCALE GENOMIC DNA]</scope>
</reference>
<gene>
    <name evidence="1" type="ORF">CDAR_546171</name>
</gene>
<protein>
    <submittedName>
        <fullName evidence="1">Uncharacterized protein</fullName>
    </submittedName>
</protein>
<comment type="caution">
    <text evidence="1">The sequence shown here is derived from an EMBL/GenBank/DDBJ whole genome shotgun (WGS) entry which is preliminary data.</text>
</comment>
<proteinExistence type="predicted"/>
<dbReference type="EMBL" id="BPLQ01012871">
    <property type="protein sequence ID" value="GIY68444.1"/>
    <property type="molecule type" value="Genomic_DNA"/>
</dbReference>
<keyword evidence="2" id="KW-1185">Reference proteome</keyword>
<evidence type="ECO:0000313" key="2">
    <source>
        <dbReference type="Proteomes" id="UP001054837"/>
    </source>
</evidence>
<name>A0AAV4VEY3_9ARAC</name>
<organism evidence="1 2">
    <name type="scientific">Caerostris darwini</name>
    <dbReference type="NCBI Taxonomy" id="1538125"/>
    <lineage>
        <taxon>Eukaryota</taxon>
        <taxon>Metazoa</taxon>
        <taxon>Ecdysozoa</taxon>
        <taxon>Arthropoda</taxon>
        <taxon>Chelicerata</taxon>
        <taxon>Arachnida</taxon>
        <taxon>Araneae</taxon>
        <taxon>Araneomorphae</taxon>
        <taxon>Entelegynae</taxon>
        <taxon>Araneoidea</taxon>
        <taxon>Araneidae</taxon>
        <taxon>Caerostris</taxon>
    </lineage>
</organism>
<accession>A0AAV4VEY3</accession>
<dbReference type="AlphaFoldDB" id="A0AAV4VEY3"/>